<gene>
    <name evidence="7" type="ORF">H5U98_16730</name>
</gene>
<feature type="transmembrane region" description="Helical" evidence="6">
    <location>
        <begin position="23"/>
        <end position="45"/>
    </location>
</feature>
<dbReference type="InterPro" id="IPR012506">
    <property type="entry name" value="TMEM86B-like"/>
</dbReference>
<dbReference type="AlphaFoldDB" id="A0AAX2ZPX6"/>
<comment type="subcellular location">
    <subcellularLocation>
        <location evidence="1">Membrane</location>
        <topology evidence="1">Multi-pass membrane protein</topology>
    </subcellularLocation>
</comment>
<dbReference type="PANTHER" id="PTHR31885">
    <property type="entry name" value="GH04784P"/>
    <property type="match status" value="1"/>
</dbReference>
<evidence type="ECO:0000256" key="5">
    <source>
        <dbReference type="ARBA" id="ARBA00023136"/>
    </source>
</evidence>
<evidence type="ECO:0000256" key="6">
    <source>
        <dbReference type="SAM" id="Phobius"/>
    </source>
</evidence>
<dbReference type="Pfam" id="PF07947">
    <property type="entry name" value="YhhN"/>
    <property type="match status" value="1"/>
</dbReference>
<name>A0AAX2ZPX6_9MYCO</name>
<feature type="transmembrane region" description="Helical" evidence="6">
    <location>
        <begin position="128"/>
        <end position="148"/>
    </location>
</feature>
<feature type="transmembrane region" description="Helical" evidence="6">
    <location>
        <begin position="209"/>
        <end position="229"/>
    </location>
</feature>
<accession>A0AAX2ZPX6</accession>
<evidence type="ECO:0000313" key="7">
    <source>
        <dbReference type="EMBL" id="UNB97266.1"/>
    </source>
</evidence>
<dbReference type="GO" id="GO:0016020">
    <property type="term" value="C:membrane"/>
    <property type="evidence" value="ECO:0007669"/>
    <property type="project" value="UniProtKB-SubCell"/>
</dbReference>
<feature type="transmembrane region" description="Helical" evidence="6">
    <location>
        <begin position="185"/>
        <end position="202"/>
    </location>
</feature>
<dbReference type="EMBL" id="CP060016">
    <property type="protein sequence ID" value="UNB97266.1"/>
    <property type="molecule type" value="Genomic_DNA"/>
</dbReference>
<comment type="similarity">
    <text evidence="2">Belongs to the TMEM86 family.</text>
</comment>
<dbReference type="Proteomes" id="UP001162885">
    <property type="component" value="Chromosome"/>
</dbReference>
<feature type="transmembrane region" description="Helical" evidence="6">
    <location>
        <begin position="155"/>
        <end position="173"/>
    </location>
</feature>
<evidence type="ECO:0000256" key="2">
    <source>
        <dbReference type="ARBA" id="ARBA00007375"/>
    </source>
</evidence>
<dbReference type="PANTHER" id="PTHR31885:SF6">
    <property type="entry name" value="GH04784P"/>
    <property type="match status" value="1"/>
</dbReference>
<evidence type="ECO:0000256" key="1">
    <source>
        <dbReference type="ARBA" id="ARBA00004141"/>
    </source>
</evidence>
<keyword evidence="3 6" id="KW-0812">Transmembrane</keyword>
<dbReference type="GO" id="GO:0016787">
    <property type="term" value="F:hydrolase activity"/>
    <property type="evidence" value="ECO:0007669"/>
    <property type="project" value="TreeGrafter"/>
</dbReference>
<keyword evidence="5 6" id="KW-0472">Membrane</keyword>
<dbReference type="RefSeq" id="WP_077741718.1">
    <property type="nucleotide sequence ID" value="NZ_AP022579.1"/>
</dbReference>
<protein>
    <submittedName>
        <fullName evidence="7">Lysoplasmalogenase</fullName>
    </submittedName>
</protein>
<evidence type="ECO:0000256" key="4">
    <source>
        <dbReference type="ARBA" id="ARBA00022989"/>
    </source>
</evidence>
<sequence length="268" mass="28601">MASTAGFSSATDIPPPYAHRRTVWLWGAAAVIGAAYGLFLLVVALRLPAGSELTGQFVAQPAVKALPALLLAGAAWSHPIVRERRWLVGAAWSHPIVRERRWLVGALVFSALGDFLLAIPWWQPSFVLGLAAFLVAHLCFLGALLPLARRSTPRLIAVAVTVLACLALLTWFWPRLVEQGMAVPVVAYIAVLGAMVCAALLARLPTPWTAAGAVCFAVSDSMIGISQFVRGDQLLAVPIWWAYAASLLLITAGLFFGRASDKSAKAVQ</sequence>
<feature type="transmembrane region" description="Helical" evidence="6">
    <location>
        <begin position="65"/>
        <end position="81"/>
    </location>
</feature>
<evidence type="ECO:0000313" key="8">
    <source>
        <dbReference type="Proteomes" id="UP001162885"/>
    </source>
</evidence>
<feature type="transmembrane region" description="Helical" evidence="6">
    <location>
        <begin position="102"/>
        <end position="122"/>
    </location>
</feature>
<feature type="transmembrane region" description="Helical" evidence="6">
    <location>
        <begin position="235"/>
        <end position="256"/>
    </location>
</feature>
<reference evidence="7 8" key="1">
    <citation type="journal article" date="2022" name="BMC Genomics">
        <title>Comparative genome analysis of mycobacteria focusing on tRNA and non-coding RNA.</title>
        <authorList>
            <person name="Behra P.R.K."/>
            <person name="Pettersson B.M.F."/>
            <person name="Ramesh M."/>
            <person name="Das S."/>
            <person name="Dasgupta S."/>
            <person name="Kirsebom L.A."/>
        </authorList>
    </citation>
    <scope>NUCLEOTIDE SEQUENCE [LARGE SCALE GENOMIC DNA]</scope>
    <source>
        <strain evidence="7 8">DSM 44677</strain>
    </source>
</reference>
<organism evidence="7 8">
    <name type="scientific">Mycolicibacterium boenickei</name>
    <dbReference type="NCBI Taxonomy" id="146017"/>
    <lineage>
        <taxon>Bacteria</taxon>
        <taxon>Bacillati</taxon>
        <taxon>Actinomycetota</taxon>
        <taxon>Actinomycetes</taxon>
        <taxon>Mycobacteriales</taxon>
        <taxon>Mycobacteriaceae</taxon>
        <taxon>Mycolicibacterium</taxon>
    </lineage>
</organism>
<evidence type="ECO:0000256" key="3">
    <source>
        <dbReference type="ARBA" id="ARBA00022692"/>
    </source>
</evidence>
<keyword evidence="4 6" id="KW-1133">Transmembrane helix</keyword>
<proteinExistence type="inferred from homology"/>